<feature type="region of interest" description="Disordered" evidence="4">
    <location>
        <begin position="365"/>
        <end position="471"/>
    </location>
</feature>
<dbReference type="GO" id="GO:0005680">
    <property type="term" value="C:anaphase-promoting complex"/>
    <property type="evidence" value="ECO:0007669"/>
    <property type="project" value="TreeGrafter"/>
</dbReference>
<accession>A0A8H5HXH9</accession>
<dbReference type="SMART" id="SM00028">
    <property type="entry name" value="TPR"/>
    <property type="match status" value="7"/>
</dbReference>
<dbReference type="Pfam" id="PF14559">
    <property type="entry name" value="TPR_19"/>
    <property type="match status" value="1"/>
</dbReference>
<dbReference type="Pfam" id="PF00515">
    <property type="entry name" value="TPR_1"/>
    <property type="match status" value="1"/>
</dbReference>
<evidence type="ECO:0000256" key="3">
    <source>
        <dbReference type="PROSITE-ProRule" id="PRU00339"/>
    </source>
</evidence>
<dbReference type="PANTHER" id="PTHR12558:SF13">
    <property type="entry name" value="CELL DIVISION CYCLE PROTEIN 27 HOMOLOG"/>
    <property type="match status" value="1"/>
</dbReference>
<comment type="caution">
    <text evidence="5">The sequence shown here is derived from an EMBL/GenBank/DDBJ whole genome shotgun (WGS) entry which is preliminary data.</text>
</comment>
<feature type="region of interest" description="Disordered" evidence="4">
    <location>
        <begin position="107"/>
        <end position="128"/>
    </location>
</feature>
<feature type="compositionally biased region" description="Polar residues" evidence="4">
    <location>
        <begin position="368"/>
        <end position="388"/>
    </location>
</feature>
<feature type="repeat" description="TPR" evidence="3">
    <location>
        <begin position="595"/>
        <end position="628"/>
    </location>
</feature>
<dbReference type="OrthoDB" id="10248520at2759"/>
<feature type="repeat" description="TPR" evidence="3">
    <location>
        <begin position="662"/>
        <end position="695"/>
    </location>
</feature>
<dbReference type="AlphaFoldDB" id="A0A8H5HXH9"/>
<evidence type="ECO:0000256" key="1">
    <source>
        <dbReference type="ARBA" id="ARBA00022803"/>
    </source>
</evidence>
<dbReference type="GO" id="GO:0016567">
    <property type="term" value="P:protein ubiquitination"/>
    <property type="evidence" value="ECO:0007669"/>
    <property type="project" value="TreeGrafter"/>
</dbReference>
<dbReference type="InterPro" id="IPR019734">
    <property type="entry name" value="TPR_rpt"/>
</dbReference>
<name>A0A8H5HXH9_9AGAR</name>
<comment type="similarity">
    <text evidence="2">Belongs to the APC3/CDC27 family.</text>
</comment>
<proteinExistence type="inferred from homology"/>
<organism evidence="5 6">
    <name type="scientific">Collybiopsis confluens</name>
    <dbReference type="NCBI Taxonomy" id="2823264"/>
    <lineage>
        <taxon>Eukaryota</taxon>
        <taxon>Fungi</taxon>
        <taxon>Dikarya</taxon>
        <taxon>Basidiomycota</taxon>
        <taxon>Agaricomycotina</taxon>
        <taxon>Agaricomycetes</taxon>
        <taxon>Agaricomycetidae</taxon>
        <taxon>Agaricales</taxon>
        <taxon>Marasmiineae</taxon>
        <taxon>Omphalotaceae</taxon>
        <taxon>Collybiopsis</taxon>
    </lineage>
</organism>
<dbReference type="Proteomes" id="UP000518752">
    <property type="component" value="Unassembled WGS sequence"/>
</dbReference>
<dbReference type="SUPFAM" id="SSF81901">
    <property type="entry name" value="HCP-like"/>
    <property type="match status" value="1"/>
</dbReference>
<dbReference type="GO" id="GO:0051301">
    <property type="term" value="P:cell division"/>
    <property type="evidence" value="ECO:0007669"/>
    <property type="project" value="TreeGrafter"/>
</dbReference>
<dbReference type="PANTHER" id="PTHR12558">
    <property type="entry name" value="CELL DIVISION CYCLE 16,23,27"/>
    <property type="match status" value="1"/>
</dbReference>
<dbReference type="Pfam" id="PF12895">
    <property type="entry name" value="ANAPC3"/>
    <property type="match status" value="1"/>
</dbReference>
<evidence type="ECO:0000313" key="6">
    <source>
        <dbReference type="Proteomes" id="UP000518752"/>
    </source>
</evidence>
<dbReference type="SUPFAM" id="SSF48452">
    <property type="entry name" value="TPR-like"/>
    <property type="match status" value="1"/>
</dbReference>
<evidence type="ECO:0000256" key="4">
    <source>
        <dbReference type="SAM" id="MobiDB-lite"/>
    </source>
</evidence>
<reference evidence="5 6" key="1">
    <citation type="journal article" date="2020" name="ISME J.">
        <title>Uncovering the hidden diversity of litter-decomposition mechanisms in mushroom-forming fungi.</title>
        <authorList>
            <person name="Floudas D."/>
            <person name="Bentzer J."/>
            <person name="Ahren D."/>
            <person name="Johansson T."/>
            <person name="Persson P."/>
            <person name="Tunlid A."/>
        </authorList>
    </citation>
    <scope>NUCLEOTIDE SEQUENCE [LARGE SCALE GENOMIC DNA]</scope>
    <source>
        <strain evidence="5 6">CBS 406.79</strain>
    </source>
</reference>
<keyword evidence="1 3" id="KW-0802">TPR repeat</keyword>
<dbReference type="Gene3D" id="1.25.40.10">
    <property type="entry name" value="Tetratricopeptide repeat domain"/>
    <property type="match status" value="4"/>
</dbReference>
<dbReference type="InterPro" id="IPR011990">
    <property type="entry name" value="TPR-like_helical_dom_sf"/>
</dbReference>
<dbReference type="PROSITE" id="PS50005">
    <property type="entry name" value="TPR"/>
    <property type="match status" value="3"/>
</dbReference>
<sequence length="821" mass="91504">MDPSESPTFLPVVAQRFQSIIWSCLDSDLTRTAVFYAERYFALDPQSHDARHLYATSLLREGQTYPALCVVHISRQDQCNGCLELKAKCCNILGRYRDAREALQEAAKELSNTPSTSTSSRVAGSSPDPAAIHCRSGAMAIKGNLQSIAAQSFRQALSMNPLVWEAFEGLCALGDSLHVLLYPLPLKYAWKGSIPEIDELFPPLPDPIKHSADDAPSKPYGPVATGAGFFTPETTNGGAGLFRGFKPDVKQLQAFRMPLLPAGPRDFLYELCQLFLILLPDSSQHKQRFAFSICRHYFPASPSSQSLPTGCIGIDAATRHSPPFSADEAGPMPKKLRSTAPQQILKSLKPVKLPIDDTLKKVRPQAALKSSNAFSSSKNDLQSSTTSKAGLVPAKNAGMNVITRRSTRLLSGVGSKHASKTLTRDRRKQGPSRSRSIETDEDDAEVVNSPSPPAMAHSPRDEDSSPWSLSQEQAAQAVYETELADKYIYDLMRRFARVTRALSTYDSQRCLNEIELLPNSQQRTPWVLSVVGRAHYDKGDYVAVKAERAFKAVRTLEPYRLWDMEVYSTLLWHLQRPVELSFLAQELLNIDPRSPQAWIAIGNLFSLQKDRAQALTCFRRATQMDPSCAYAYTLSGHETIDEDLEKAVTFFQVALRVDPRHYNAWYGLGTCYLRMSKLRLAEYHFRKAVEIHPKNAVLLGCVGMVVERRGDRDGARALFDEAVGISPENALVRYRRAKILISVKEYKAAIKDLEQLHNSSPDESNVVFQLAKVYRLVGNEVKSAQFLAIARDLSPKSIGKIKKLLEMTKDENRDDSRMDEG</sequence>
<protein>
    <submittedName>
        <fullName evidence="5">Uncharacterized protein</fullName>
    </submittedName>
</protein>
<feature type="repeat" description="TPR" evidence="3">
    <location>
        <begin position="696"/>
        <end position="729"/>
    </location>
</feature>
<gene>
    <name evidence="5" type="ORF">D9757_001931</name>
</gene>
<dbReference type="GO" id="GO:0031145">
    <property type="term" value="P:anaphase-promoting complex-dependent catabolic process"/>
    <property type="evidence" value="ECO:0007669"/>
    <property type="project" value="TreeGrafter"/>
</dbReference>
<dbReference type="GO" id="GO:0005737">
    <property type="term" value="C:cytoplasm"/>
    <property type="evidence" value="ECO:0007669"/>
    <property type="project" value="TreeGrafter"/>
</dbReference>
<dbReference type="EMBL" id="JAACJN010000010">
    <property type="protein sequence ID" value="KAF5391424.1"/>
    <property type="molecule type" value="Genomic_DNA"/>
</dbReference>
<dbReference type="Pfam" id="PF13181">
    <property type="entry name" value="TPR_8"/>
    <property type="match status" value="1"/>
</dbReference>
<evidence type="ECO:0000313" key="5">
    <source>
        <dbReference type="EMBL" id="KAF5391424.1"/>
    </source>
</evidence>
<keyword evidence="6" id="KW-1185">Reference proteome</keyword>
<evidence type="ECO:0000256" key="2">
    <source>
        <dbReference type="ARBA" id="ARBA00038210"/>
    </source>
</evidence>
<dbReference type="GO" id="GO:0007091">
    <property type="term" value="P:metaphase/anaphase transition of mitotic cell cycle"/>
    <property type="evidence" value="ECO:0007669"/>
    <property type="project" value="TreeGrafter"/>
</dbReference>